<evidence type="ECO:0000256" key="4">
    <source>
        <dbReference type="ARBA" id="ARBA00022801"/>
    </source>
</evidence>
<dbReference type="PROSITE" id="PS00767">
    <property type="entry name" value="THF_DHG_CYH_2"/>
    <property type="match status" value="1"/>
</dbReference>
<dbReference type="InterPro" id="IPR036291">
    <property type="entry name" value="NAD(P)-bd_dom_sf"/>
</dbReference>
<evidence type="ECO:0000256" key="6">
    <source>
        <dbReference type="ARBA" id="ARBA00023002"/>
    </source>
</evidence>
<dbReference type="GO" id="GO:0005829">
    <property type="term" value="C:cytosol"/>
    <property type="evidence" value="ECO:0007669"/>
    <property type="project" value="TreeGrafter"/>
</dbReference>
<keyword evidence="8" id="KW-0511">Multifunctional enzyme</keyword>
<evidence type="ECO:0000256" key="1">
    <source>
        <dbReference type="ARBA" id="ARBA00004777"/>
    </source>
</evidence>
<dbReference type="GO" id="GO:0004477">
    <property type="term" value="F:methenyltetrahydrofolate cyclohydrolase activity"/>
    <property type="evidence" value="ECO:0007669"/>
    <property type="project" value="TreeGrafter"/>
</dbReference>
<evidence type="ECO:0000256" key="9">
    <source>
        <dbReference type="ARBA" id="ARBA00052194"/>
    </source>
</evidence>
<protein>
    <submittedName>
        <fullName evidence="13">Bifunctional protein fold 1</fullName>
    </submittedName>
</protein>
<dbReference type="GO" id="GO:0035999">
    <property type="term" value="P:tetrahydrofolate interconversion"/>
    <property type="evidence" value="ECO:0007669"/>
    <property type="project" value="TreeGrafter"/>
</dbReference>
<dbReference type="SUPFAM" id="SSF51735">
    <property type="entry name" value="NAD(P)-binding Rossmann-fold domains"/>
    <property type="match status" value="1"/>
</dbReference>
<comment type="similarity">
    <text evidence="11">Belongs to the tetrahydrofolate dehydrogenase/cyclohydrolase family.</text>
</comment>
<evidence type="ECO:0000256" key="11">
    <source>
        <dbReference type="ARBA" id="ARBA00061364"/>
    </source>
</evidence>
<evidence type="ECO:0000256" key="8">
    <source>
        <dbReference type="ARBA" id="ARBA00023268"/>
    </source>
</evidence>
<evidence type="ECO:0000259" key="12">
    <source>
        <dbReference type="Pfam" id="PF02882"/>
    </source>
</evidence>
<comment type="function">
    <text evidence="10">Catalyzes the oxidation of 5,10-methylenetetrahydrofolate to 5,10-methenyltetrahydrofolate and then the hydrolysis of 5,10-methenyltetrahydrofolate to 10-formyltetrahydrofolate.</text>
</comment>
<dbReference type="InterPro" id="IPR020631">
    <property type="entry name" value="THF_DH/CycHdrlase_NAD-bd_dom"/>
</dbReference>
<dbReference type="SUPFAM" id="SSF53223">
    <property type="entry name" value="Aminoacid dehydrogenase-like, N-terminal domain"/>
    <property type="match status" value="1"/>
</dbReference>
<dbReference type="Pfam" id="PF02882">
    <property type="entry name" value="THF_DHG_CYH_C"/>
    <property type="match status" value="1"/>
</dbReference>
<proteinExistence type="inferred from homology"/>
<feature type="domain" description="Tetrahydrofolate dehydrogenase/cyclohydrolase NAD(P)-binding" evidence="12">
    <location>
        <begin position="150"/>
        <end position="297"/>
    </location>
</feature>
<dbReference type="Proteomes" id="UP000237347">
    <property type="component" value="Unassembled WGS sequence"/>
</dbReference>
<keyword evidence="3" id="KW-0554">One-carbon metabolism</keyword>
<reference evidence="13 14" key="1">
    <citation type="journal article" date="2018" name="Sci. Data">
        <title>The draft genome sequence of cork oak.</title>
        <authorList>
            <person name="Ramos A.M."/>
            <person name="Usie A."/>
            <person name="Barbosa P."/>
            <person name="Barros P.M."/>
            <person name="Capote T."/>
            <person name="Chaves I."/>
            <person name="Simoes F."/>
            <person name="Abreu I."/>
            <person name="Carrasquinho I."/>
            <person name="Faro C."/>
            <person name="Guimaraes J.B."/>
            <person name="Mendonca D."/>
            <person name="Nobrega F."/>
            <person name="Rodrigues L."/>
            <person name="Saibo N.J.M."/>
            <person name="Varela M.C."/>
            <person name="Egas C."/>
            <person name="Matos J."/>
            <person name="Miguel C.M."/>
            <person name="Oliveira M.M."/>
            <person name="Ricardo C.P."/>
            <person name="Goncalves S."/>
        </authorList>
    </citation>
    <scope>NUCLEOTIDE SEQUENCE [LARGE SCALE GENOMIC DNA]</scope>
    <source>
        <strain evidence="14">cv. HL8</strain>
    </source>
</reference>
<evidence type="ECO:0000256" key="3">
    <source>
        <dbReference type="ARBA" id="ARBA00022563"/>
    </source>
</evidence>
<dbReference type="GO" id="GO:0004488">
    <property type="term" value="F:methylenetetrahydrofolate dehydrogenase (NADP+) activity"/>
    <property type="evidence" value="ECO:0007669"/>
    <property type="project" value="UniProtKB-EC"/>
</dbReference>
<comment type="caution">
    <text evidence="13">The sequence shown here is derived from an EMBL/GenBank/DDBJ whole genome shotgun (WGS) entry which is preliminary data.</text>
</comment>
<accession>A0AAW0M9D7</accession>
<sequence length="302" mass="32695">MLRVAVALAWQKKRVGGMRMPSTAARAVHALKDENCPILISPSLVSLDLPDVWASNPNPHDFPSAHKCSNEQNAAIIDGKSMAEEIMSRIAFEVKRMKESIGKVPGLAVIMHLDEAKILDVLSLEKDVDGFHPVNMGNLALRGREPLFIPCTPKGCIELLIRSGVEIMGKRAVVIGRSNIVGLPTSLLLQRHHATVSIIHAFTKNPEQITCEADIVITAAGVPNLVRGNWLKPGAIVIDVGTNPIEDPSCEHGYRLRGDVFYEEAVRVASLITPVPGGVGPMTIAMLLSNTLDSAKHAYDFT</sequence>
<gene>
    <name evidence="13" type="primary">FOLD1_1</name>
    <name evidence="13" type="ORF">CFP56_002066</name>
</gene>
<dbReference type="CDD" id="cd01080">
    <property type="entry name" value="NAD_bind_m-THF_DH_Cyclohyd"/>
    <property type="match status" value="1"/>
</dbReference>
<comment type="catalytic activity">
    <reaction evidence="9">
        <text>(6R)-5,10-methylene-5,6,7,8-tetrahydrofolate + NADP(+) = (6R)-5,10-methenyltetrahydrofolate + NADPH</text>
        <dbReference type="Rhea" id="RHEA:22812"/>
        <dbReference type="ChEBI" id="CHEBI:15636"/>
        <dbReference type="ChEBI" id="CHEBI:57455"/>
        <dbReference type="ChEBI" id="CHEBI:57783"/>
        <dbReference type="ChEBI" id="CHEBI:58349"/>
        <dbReference type="EC" id="1.5.1.5"/>
    </reaction>
</comment>
<keyword evidence="5" id="KW-0521">NADP</keyword>
<dbReference type="PANTHER" id="PTHR48099">
    <property type="entry name" value="C-1-TETRAHYDROFOLATE SYNTHASE, CYTOPLASMIC-RELATED"/>
    <property type="match status" value="1"/>
</dbReference>
<dbReference type="InterPro" id="IPR046346">
    <property type="entry name" value="Aminoacid_DH-like_N_sf"/>
</dbReference>
<dbReference type="AlphaFoldDB" id="A0AAW0M9D7"/>
<keyword evidence="7" id="KW-0601">Photorespiration</keyword>
<dbReference type="Gene3D" id="3.40.50.10860">
    <property type="entry name" value="Leucine Dehydrogenase, chain A, domain 1"/>
    <property type="match status" value="1"/>
</dbReference>
<evidence type="ECO:0000256" key="2">
    <source>
        <dbReference type="ARBA" id="ARBA00011738"/>
    </source>
</evidence>
<comment type="pathway">
    <text evidence="1">One-carbon metabolism; tetrahydrofolate interconversion.</text>
</comment>
<dbReference type="Gene3D" id="3.40.50.720">
    <property type="entry name" value="NAD(P)-binding Rossmann-like Domain"/>
    <property type="match status" value="1"/>
</dbReference>
<dbReference type="HAMAP" id="MF_01576">
    <property type="entry name" value="THF_DHG_CYH"/>
    <property type="match status" value="1"/>
</dbReference>
<dbReference type="InterPro" id="IPR020867">
    <property type="entry name" value="THF_DH/CycHdrlase_CS"/>
</dbReference>
<evidence type="ECO:0000256" key="5">
    <source>
        <dbReference type="ARBA" id="ARBA00022857"/>
    </source>
</evidence>
<keyword evidence="4" id="KW-0378">Hydrolase</keyword>
<evidence type="ECO:0000313" key="13">
    <source>
        <dbReference type="EMBL" id="KAK7859898.1"/>
    </source>
</evidence>
<dbReference type="PANTHER" id="PTHR48099:SF10">
    <property type="entry name" value="BIFUNCTIONAL PROTEIN FOLD 1, MITOCHONDRIAL"/>
    <property type="match status" value="1"/>
</dbReference>
<dbReference type="InterPro" id="IPR000672">
    <property type="entry name" value="THF_DH/CycHdrlase"/>
</dbReference>
<evidence type="ECO:0000256" key="10">
    <source>
        <dbReference type="ARBA" id="ARBA00058319"/>
    </source>
</evidence>
<keyword evidence="6" id="KW-0560">Oxidoreductase</keyword>
<dbReference type="GO" id="GO:0009853">
    <property type="term" value="P:photorespiration"/>
    <property type="evidence" value="ECO:0007669"/>
    <property type="project" value="UniProtKB-KW"/>
</dbReference>
<dbReference type="FunFam" id="3.40.50.720:FF:000006">
    <property type="entry name" value="Bifunctional protein FolD"/>
    <property type="match status" value="1"/>
</dbReference>
<keyword evidence="14" id="KW-1185">Reference proteome</keyword>
<dbReference type="EMBL" id="PKMF04000010">
    <property type="protein sequence ID" value="KAK7859898.1"/>
    <property type="molecule type" value="Genomic_DNA"/>
</dbReference>
<organism evidence="13 14">
    <name type="scientific">Quercus suber</name>
    <name type="common">Cork oak</name>
    <dbReference type="NCBI Taxonomy" id="58331"/>
    <lineage>
        <taxon>Eukaryota</taxon>
        <taxon>Viridiplantae</taxon>
        <taxon>Streptophyta</taxon>
        <taxon>Embryophyta</taxon>
        <taxon>Tracheophyta</taxon>
        <taxon>Spermatophyta</taxon>
        <taxon>Magnoliopsida</taxon>
        <taxon>eudicotyledons</taxon>
        <taxon>Gunneridae</taxon>
        <taxon>Pentapetalae</taxon>
        <taxon>rosids</taxon>
        <taxon>fabids</taxon>
        <taxon>Fagales</taxon>
        <taxon>Fagaceae</taxon>
        <taxon>Quercus</taxon>
    </lineage>
</organism>
<comment type="subunit">
    <text evidence="2">Homodimer.</text>
</comment>
<evidence type="ECO:0000256" key="7">
    <source>
        <dbReference type="ARBA" id="ARBA00023238"/>
    </source>
</evidence>
<evidence type="ECO:0000313" key="14">
    <source>
        <dbReference type="Proteomes" id="UP000237347"/>
    </source>
</evidence>
<name>A0AAW0M9D7_QUESU</name>